<dbReference type="PROSITE" id="PS50208">
    <property type="entry name" value="CASPASE_P20"/>
    <property type="match status" value="1"/>
</dbReference>
<evidence type="ECO:0000256" key="6">
    <source>
        <dbReference type="SAM" id="MobiDB-lite"/>
    </source>
</evidence>
<dbReference type="SMART" id="SM00115">
    <property type="entry name" value="CASc"/>
    <property type="match status" value="1"/>
</dbReference>
<protein>
    <submittedName>
        <fullName evidence="9">Caspase-1</fullName>
    </submittedName>
</protein>
<dbReference type="PROSITE" id="PS50207">
    <property type="entry name" value="CASPASE_P10"/>
    <property type="match status" value="1"/>
</dbReference>
<evidence type="ECO:0000313" key="9">
    <source>
        <dbReference type="EMBL" id="JAB65110.1"/>
    </source>
</evidence>
<dbReference type="SUPFAM" id="SSF52129">
    <property type="entry name" value="Caspase-like"/>
    <property type="match status" value="1"/>
</dbReference>
<dbReference type="Gene3D" id="3.40.50.1460">
    <property type="match status" value="1"/>
</dbReference>
<dbReference type="InterPro" id="IPR015917">
    <property type="entry name" value="Pept_C14A"/>
</dbReference>
<dbReference type="PRINTS" id="PR00376">
    <property type="entry name" value="IL1BCENZYME"/>
</dbReference>
<comment type="similarity">
    <text evidence="1 5">Belongs to the peptidase C14A family.</text>
</comment>
<evidence type="ECO:0000259" key="8">
    <source>
        <dbReference type="PROSITE" id="PS50208"/>
    </source>
</evidence>
<dbReference type="GO" id="GO:0006508">
    <property type="term" value="P:proteolysis"/>
    <property type="evidence" value="ECO:0007669"/>
    <property type="project" value="UniProtKB-KW"/>
</dbReference>
<feature type="domain" description="Caspase family p20" evidence="8">
    <location>
        <begin position="192"/>
        <end position="328"/>
    </location>
</feature>
<dbReference type="PANTHER" id="PTHR47901">
    <property type="entry name" value="CASPASE RECRUITMENT DOMAIN-CONTAINING PROTEIN 18"/>
    <property type="match status" value="1"/>
</dbReference>
<organism evidence="9">
    <name type="scientific">Anoplophora glabripennis</name>
    <name type="common">Asian longhorn beetle</name>
    <name type="synonym">Anoplophora nobilis</name>
    <dbReference type="NCBI Taxonomy" id="217634"/>
    <lineage>
        <taxon>Eukaryota</taxon>
        <taxon>Metazoa</taxon>
        <taxon>Ecdysozoa</taxon>
        <taxon>Arthropoda</taxon>
        <taxon>Hexapoda</taxon>
        <taxon>Insecta</taxon>
        <taxon>Pterygota</taxon>
        <taxon>Neoptera</taxon>
        <taxon>Endopterygota</taxon>
        <taxon>Coleoptera</taxon>
        <taxon>Polyphaga</taxon>
        <taxon>Cucujiformia</taxon>
        <taxon>Chrysomeloidea</taxon>
        <taxon>Cerambycidae</taxon>
        <taxon>Lamiinae</taxon>
        <taxon>Lamiini</taxon>
        <taxon>Anoplophora</taxon>
    </lineage>
</organism>
<dbReference type="InterPro" id="IPR011600">
    <property type="entry name" value="Pept_C14_caspase"/>
</dbReference>
<evidence type="ECO:0000256" key="1">
    <source>
        <dbReference type="ARBA" id="ARBA00010134"/>
    </source>
</evidence>
<keyword evidence="4" id="KW-0378">Hydrolase</keyword>
<dbReference type="GO" id="GO:0004197">
    <property type="term" value="F:cysteine-type endopeptidase activity"/>
    <property type="evidence" value="ECO:0007669"/>
    <property type="project" value="InterPro"/>
</dbReference>
<keyword evidence="2" id="KW-0645">Protease</keyword>
<accession>V5G4Y4</accession>
<feature type="region of interest" description="Disordered" evidence="6">
    <location>
        <begin position="156"/>
        <end position="189"/>
    </location>
</feature>
<name>V5G4Y4_ANOGL</name>
<reference evidence="9" key="1">
    <citation type="submission" date="2013-07" db="EMBL/GenBank/DDBJ databases">
        <title>Midgut Transcriptome Profiling of Anoplphora glabripennis, a Lignocellulose Degrading, Wood-Boring Cerambycid.</title>
        <authorList>
            <person name="Scully E.D."/>
            <person name="Hoover K."/>
            <person name="Carlson J.E."/>
            <person name="Tien M."/>
            <person name="Geib S.M."/>
        </authorList>
    </citation>
    <scope>NUCLEOTIDE SEQUENCE</scope>
</reference>
<feature type="region of interest" description="Disordered" evidence="6">
    <location>
        <begin position="1"/>
        <end position="35"/>
    </location>
</feature>
<dbReference type="AlphaFoldDB" id="V5G4Y4"/>
<evidence type="ECO:0000256" key="3">
    <source>
        <dbReference type="ARBA" id="ARBA00022703"/>
    </source>
</evidence>
<dbReference type="Pfam" id="PF00656">
    <property type="entry name" value="Peptidase_C14"/>
    <property type="match status" value="1"/>
</dbReference>
<evidence type="ECO:0000256" key="5">
    <source>
        <dbReference type="RuleBase" id="RU003971"/>
    </source>
</evidence>
<feature type="compositionally biased region" description="Polar residues" evidence="6">
    <location>
        <begin position="156"/>
        <end position="176"/>
    </location>
</feature>
<evidence type="ECO:0000256" key="4">
    <source>
        <dbReference type="ARBA" id="ARBA00022801"/>
    </source>
</evidence>
<proteinExistence type="inferred from homology"/>
<dbReference type="PANTHER" id="PTHR47901:SF8">
    <property type="entry name" value="CASPASE-3"/>
    <property type="match status" value="1"/>
</dbReference>
<keyword evidence="3" id="KW-0053">Apoptosis</keyword>
<gene>
    <name evidence="9" type="primary">CASP1</name>
</gene>
<evidence type="ECO:0000259" key="7">
    <source>
        <dbReference type="PROSITE" id="PS50207"/>
    </source>
</evidence>
<evidence type="ECO:0000256" key="2">
    <source>
        <dbReference type="ARBA" id="ARBA00022670"/>
    </source>
</evidence>
<dbReference type="InterPro" id="IPR029030">
    <property type="entry name" value="Caspase-like_dom_sf"/>
</dbReference>
<dbReference type="GO" id="GO:0006915">
    <property type="term" value="P:apoptotic process"/>
    <property type="evidence" value="ECO:0007669"/>
    <property type="project" value="UniProtKB-KW"/>
</dbReference>
<dbReference type="EMBL" id="GALX01003356">
    <property type="protein sequence ID" value="JAB65110.1"/>
    <property type="molecule type" value="Transcribed_RNA"/>
</dbReference>
<dbReference type="InterPro" id="IPR002138">
    <property type="entry name" value="Pept_C14_p10"/>
</dbReference>
<feature type="domain" description="Caspase family p10" evidence="7">
    <location>
        <begin position="350"/>
        <end position="426"/>
    </location>
</feature>
<sequence length="427" mass="47931">MFKKNQKKEEKKSVSGKIGDTTTTSQVKYERRLSENTVEHRSVTYTSTAYSSVRVTNKDFGKSTVTNSGSLFGNNSNILKPLGDRTHAIDAPPFSTARLTSANEGGYKSIFSRKLAPYSTDARPFTFQQPPQRTLPIQPSPSAQVLPRYSSYLPESRTTLNTAPSTHSLPTSNEPNIQEDPRIPTYNTKGKNRGNVLIINNIKFLQEKQERKGAELDEKNLRTMFKDMGFNVETHKDLKKAAMVTKISKFSGDSSLKKADISVLIMMSHGSNVDESGKVIQGGFTQIYGIDDGGLAIDDILDKFSGEKCPAMAGKPKIFIFQCCRGERQEHNLHNDGVPMTRNVVKKHGDMLVAFSTLPGFFSIRDTQQGSWYIQSICEVFKKYGKEMDVETLLKIVDEQLSKKHPKYQQTSTYECRGFKRCFLNPK</sequence>
<dbReference type="InterPro" id="IPR001309">
    <property type="entry name" value="Pept_C14_p20"/>
</dbReference>
<dbReference type="InterPro" id="IPR002398">
    <property type="entry name" value="Pept_C14"/>
</dbReference>